<organism evidence="6 7">
    <name type="scientific">Microbaculum marinisediminis</name>
    <dbReference type="NCBI Taxonomy" id="2931392"/>
    <lineage>
        <taxon>Bacteria</taxon>
        <taxon>Pseudomonadati</taxon>
        <taxon>Pseudomonadota</taxon>
        <taxon>Alphaproteobacteria</taxon>
        <taxon>Hyphomicrobiales</taxon>
        <taxon>Tepidamorphaceae</taxon>
        <taxon>Microbaculum</taxon>
    </lineage>
</organism>
<dbReference type="EMBL" id="JALIDZ010000009">
    <property type="protein sequence ID" value="MCT8973884.1"/>
    <property type="molecule type" value="Genomic_DNA"/>
</dbReference>
<dbReference type="InterPro" id="IPR036388">
    <property type="entry name" value="WH-like_DNA-bd_sf"/>
</dbReference>
<dbReference type="PANTHER" id="PTHR30126">
    <property type="entry name" value="HTH-TYPE TRANSCRIPTIONAL REGULATOR"/>
    <property type="match status" value="1"/>
</dbReference>
<dbReference type="GO" id="GO:0003700">
    <property type="term" value="F:DNA-binding transcription factor activity"/>
    <property type="evidence" value="ECO:0007669"/>
    <property type="project" value="InterPro"/>
</dbReference>
<dbReference type="InterPro" id="IPR005119">
    <property type="entry name" value="LysR_subst-bd"/>
</dbReference>
<keyword evidence="7" id="KW-1185">Reference proteome</keyword>
<dbReference type="AlphaFoldDB" id="A0AAW5R225"/>
<evidence type="ECO:0000313" key="7">
    <source>
        <dbReference type="Proteomes" id="UP001320898"/>
    </source>
</evidence>
<gene>
    <name evidence="6" type="ORF">MUB46_18615</name>
</gene>
<dbReference type="PANTHER" id="PTHR30126:SF98">
    <property type="entry name" value="HTH-TYPE TRANSCRIPTIONAL ACTIVATOR BAUR"/>
    <property type="match status" value="1"/>
</dbReference>
<comment type="caution">
    <text evidence="6">The sequence shown here is derived from an EMBL/GenBank/DDBJ whole genome shotgun (WGS) entry which is preliminary data.</text>
</comment>
<protein>
    <submittedName>
        <fullName evidence="6">LysR family transcriptional regulator</fullName>
    </submittedName>
</protein>
<accession>A0AAW5R225</accession>
<keyword evidence="2" id="KW-0805">Transcription regulation</keyword>
<evidence type="ECO:0000256" key="4">
    <source>
        <dbReference type="ARBA" id="ARBA00023163"/>
    </source>
</evidence>
<feature type="domain" description="HTH lysR-type" evidence="5">
    <location>
        <begin position="7"/>
        <end position="64"/>
    </location>
</feature>
<sequence>MFAVSKYDIRQLRVFATVVEHGGVSSAASKLGVSLSTVSRDLSALEERIGVHLCRRGRGGFALTPQGEHIYQATVDLLSRLHGFEQEVQAARESVSGVFNLGVIDNVISNPAAGIVDALSKMHRDYPEMLVNVSVHESPTVDILVREHRLDIGTTGTPAWLPQIQYVPAFAEEHRPFVSRKSPYYDRIVDGLGGKPVGDIPYIARGFRADTFRGFEESFPLQIAGRGATLESILAAVLAGVGFALLPTHFVETVRRSDLVEIPLDAPPVRVQFYLAYHGELASHPAIKAFMDRFHGTIAGDDPFAIAQA</sequence>
<reference evidence="6 7" key="1">
    <citation type="submission" date="2022-04" db="EMBL/GenBank/DDBJ databases">
        <authorList>
            <person name="Ye Y.-Q."/>
            <person name="Du Z.-J."/>
        </authorList>
    </citation>
    <scope>NUCLEOTIDE SEQUENCE [LARGE SCALE GENOMIC DNA]</scope>
    <source>
        <strain evidence="6 7">A6E488</strain>
    </source>
</reference>
<dbReference type="Pfam" id="PF00126">
    <property type="entry name" value="HTH_1"/>
    <property type="match status" value="1"/>
</dbReference>
<evidence type="ECO:0000256" key="1">
    <source>
        <dbReference type="ARBA" id="ARBA00009437"/>
    </source>
</evidence>
<dbReference type="SUPFAM" id="SSF53850">
    <property type="entry name" value="Periplasmic binding protein-like II"/>
    <property type="match status" value="1"/>
</dbReference>
<proteinExistence type="inferred from homology"/>
<keyword evidence="4" id="KW-0804">Transcription</keyword>
<dbReference type="Gene3D" id="1.10.10.10">
    <property type="entry name" value="Winged helix-like DNA-binding domain superfamily/Winged helix DNA-binding domain"/>
    <property type="match status" value="1"/>
</dbReference>
<dbReference type="SUPFAM" id="SSF46785">
    <property type="entry name" value="Winged helix' DNA-binding domain"/>
    <property type="match status" value="1"/>
</dbReference>
<name>A0AAW5R225_9HYPH</name>
<dbReference type="InterPro" id="IPR036390">
    <property type="entry name" value="WH_DNA-bd_sf"/>
</dbReference>
<dbReference type="GO" id="GO:0000976">
    <property type="term" value="F:transcription cis-regulatory region binding"/>
    <property type="evidence" value="ECO:0007669"/>
    <property type="project" value="TreeGrafter"/>
</dbReference>
<dbReference type="InterPro" id="IPR000847">
    <property type="entry name" value="LysR_HTH_N"/>
</dbReference>
<dbReference type="Pfam" id="PF03466">
    <property type="entry name" value="LysR_substrate"/>
    <property type="match status" value="1"/>
</dbReference>
<dbReference type="Gene3D" id="3.40.190.290">
    <property type="match status" value="1"/>
</dbReference>
<evidence type="ECO:0000259" key="5">
    <source>
        <dbReference type="PROSITE" id="PS50931"/>
    </source>
</evidence>
<evidence type="ECO:0000256" key="3">
    <source>
        <dbReference type="ARBA" id="ARBA00023125"/>
    </source>
</evidence>
<evidence type="ECO:0000313" key="6">
    <source>
        <dbReference type="EMBL" id="MCT8973884.1"/>
    </source>
</evidence>
<evidence type="ECO:0000256" key="2">
    <source>
        <dbReference type="ARBA" id="ARBA00023015"/>
    </source>
</evidence>
<keyword evidence="3" id="KW-0238">DNA-binding</keyword>
<dbReference type="CDD" id="cd05466">
    <property type="entry name" value="PBP2_LTTR_substrate"/>
    <property type="match status" value="1"/>
</dbReference>
<dbReference type="PROSITE" id="PS50931">
    <property type="entry name" value="HTH_LYSR"/>
    <property type="match status" value="1"/>
</dbReference>
<dbReference type="Proteomes" id="UP001320898">
    <property type="component" value="Unassembled WGS sequence"/>
</dbReference>
<dbReference type="RefSeq" id="WP_261617464.1">
    <property type="nucleotide sequence ID" value="NZ_JALIDZ010000009.1"/>
</dbReference>
<comment type="similarity">
    <text evidence="1">Belongs to the LysR transcriptional regulatory family.</text>
</comment>